<dbReference type="OrthoDB" id="8371474at2"/>
<keyword evidence="3" id="KW-0614">Plasmid</keyword>
<dbReference type="GO" id="GO:0016226">
    <property type="term" value="P:iron-sulfur cluster assembly"/>
    <property type="evidence" value="ECO:0007669"/>
    <property type="project" value="InterPro"/>
</dbReference>
<dbReference type="SUPFAM" id="SSF82649">
    <property type="entry name" value="SufE/NifU"/>
    <property type="match status" value="1"/>
</dbReference>
<dbReference type="RefSeq" id="WP_120708953.1">
    <property type="nucleotide sequence ID" value="NZ_CP032696.1"/>
</dbReference>
<dbReference type="Pfam" id="PF01592">
    <property type="entry name" value="NifU_N"/>
    <property type="match status" value="1"/>
</dbReference>
<accession>A0A387G9J8</accession>
<dbReference type="InterPro" id="IPR002871">
    <property type="entry name" value="NIF_FeS_clus_asmbl_NifU_N"/>
</dbReference>
<dbReference type="AlphaFoldDB" id="A0A387G9J8"/>
<dbReference type="KEGG" id="rjg:CCGE525_35155"/>
<protein>
    <submittedName>
        <fullName evidence="3">Nitrogen fixation protein NifU</fullName>
    </submittedName>
</protein>
<geneLocation type="plasmid" evidence="4">
    <name>prccge525b</name>
</geneLocation>
<dbReference type="GO" id="GO:0005506">
    <property type="term" value="F:iron ion binding"/>
    <property type="evidence" value="ECO:0007669"/>
    <property type="project" value="InterPro"/>
</dbReference>
<sequence length="220" mass="24255">MRNNRDKLKKSSCDHKGARVLQTANPESNGGAVVCGNALGLVMRFDQPMEAITAAKLQALCSRFAIACSSDLIEFIIGKTALRIINYDLADFLDRPPFAGSPSSTGSFAMRSRASRPGASKLPKKRLSRSLRRWSSKASLRQKRAGRQAQRKAPYSRARKHLCNRRSFAVESRRGRGAHDGAHLKHSERHLKLPNDVAATRSGNRTLPLSFSPDGKMKTT</sequence>
<feature type="region of interest" description="Disordered" evidence="1">
    <location>
        <begin position="101"/>
        <end position="220"/>
    </location>
</feature>
<evidence type="ECO:0000313" key="3">
    <source>
        <dbReference type="EMBL" id="AYG64056.1"/>
    </source>
</evidence>
<name>A0A387G9J8_9HYPH</name>
<proteinExistence type="predicted"/>
<feature type="domain" description="NIF system FeS cluster assembly NifU N-terminal" evidence="2">
    <location>
        <begin position="23"/>
        <end position="97"/>
    </location>
</feature>
<evidence type="ECO:0000256" key="1">
    <source>
        <dbReference type="SAM" id="MobiDB-lite"/>
    </source>
</evidence>
<dbReference type="Proteomes" id="UP000282195">
    <property type="component" value="Plasmid pRCCGE525b"/>
</dbReference>
<keyword evidence="4" id="KW-1185">Reference proteome</keyword>
<dbReference type="EMBL" id="CP032696">
    <property type="protein sequence ID" value="AYG64056.1"/>
    <property type="molecule type" value="Genomic_DNA"/>
</dbReference>
<organism evidence="3 4">
    <name type="scientific">Rhizobium jaguaris</name>
    <dbReference type="NCBI Taxonomy" id="1312183"/>
    <lineage>
        <taxon>Bacteria</taxon>
        <taxon>Pseudomonadati</taxon>
        <taxon>Pseudomonadota</taxon>
        <taxon>Alphaproteobacteria</taxon>
        <taxon>Hyphomicrobiales</taxon>
        <taxon>Rhizobiaceae</taxon>
        <taxon>Rhizobium/Agrobacterium group</taxon>
        <taxon>Rhizobium</taxon>
    </lineage>
</organism>
<reference evidence="3 4" key="1">
    <citation type="submission" date="2018-10" db="EMBL/GenBank/DDBJ databases">
        <title>Rhizobium etli, R. leguminosarum and a new Rhizobium genospecies from Phaseolus dumosus.</title>
        <authorList>
            <person name="Ramirez-Puebla S.T."/>
            <person name="Rogel-Hernandez M.A."/>
            <person name="Guerrero G."/>
            <person name="Ormeno-Orrillo E."/>
            <person name="Martinez-Romero J.C."/>
            <person name="Negrete-Yankelevich S."/>
            <person name="Martinez-Romero E."/>
        </authorList>
    </citation>
    <scope>NUCLEOTIDE SEQUENCE [LARGE SCALE GENOMIC DNA]</scope>
    <source>
        <strain evidence="3 4">CCGE525</strain>
        <plasmid evidence="4">prccge525b</plasmid>
    </source>
</reference>
<dbReference type="GO" id="GO:0051536">
    <property type="term" value="F:iron-sulfur cluster binding"/>
    <property type="evidence" value="ECO:0007669"/>
    <property type="project" value="InterPro"/>
</dbReference>
<feature type="compositionally biased region" description="Basic residues" evidence="1">
    <location>
        <begin position="122"/>
        <end position="150"/>
    </location>
</feature>
<dbReference type="Gene3D" id="3.90.1010.10">
    <property type="match status" value="1"/>
</dbReference>
<evidence type="ECO:0000313" key="4">
    <source>
        <dbReference type="Proteomes" id="UP000282195"/>
    </source>
</evidence>
<evidence type="ECO:0000259" key="2">
    <source>
        <dbReference type="Pfam" id="PF01592"/>
    </source>
</evidence>
<feature type="compositionally biased region" description="Basic and acidic residues" evidence="1">
    <location>
        <begin position="171"/>
        <end position="193"/>
    </location>
</feature>
<gene>
    <name evidence="3" type="ORF">CCGE525_35155</name>
</gene>